<comment type="caution">
    <text evidence="1">The sequence shown here is derived from an EMBL/GenBank/DDBJ whole genome shotgun (WGS) entry which is preliminary data.</text>
</comment>
<organism evidence="1 2">
    <name type="scientific">Streptomyces pacificus</name>
    <dbReference type="NCBI Taxonomy" id="2705029"/>
    <lineage>
        <taxon>Bacteria</taxon>
        <taxon>Bacillati</taxon>
        <taxon>Actinomycetota</taxon>
        <taxon>Actinomycetes</taxon>
        <taxon>Kitasatosporales</taxon>
        <taxon>Streptomycetaceae</taxon>
        <taxon>Streptomyces</taxon>
    </lineage>
</organism>
<keyword evidence="2" id="KW-1185">Reference proteome</keyword>
<dbReference type="AlphaFoldDB" id="A0A6A0B727"/>
<evidence type="ECO:0000313" key="2">
    <source>
        <dbReference type="Proteomes" id="UP000484988"/>
    </source>
</evidence>
<proteinExistence type="predicted"/>
<sequence>MSMNAAISGHQRSTVSLDPAQGVEQFRRYGRFPLGEFTRRQGRPSARDDVFSSVLEEDFAERNGLTGVGIGG</sequence>
<reference evidence="1 2" key="1">
    <citation type="submission" date="2020-02" db="EMBL/GenBank/DDBJ databases">
        <title>Whole Genome Shotgun Sequence of Streptomyces sp. strain CWH03.</title>
        <authorList>
            <person name="Dohra H."/>
            <person name="Kodani S."/>
            <person name="Yamamura H."/>
        </authorList>
    </citation>
    <scope>NUCLEOTIDE SEQUENCE [LARGE SCALE GENOMIC DNA]</scope>
    <source>
        <strain evidence="1 2">CWH03</strain>
    </source>
</reference>
<name>A0A6A0B727_9ACTN</name>
<accession>A0A6A0B727</accession>
<evidence type="ECO:0000313" key="1">
    <source>
        <dbReference type="EMBL" id="GFH39547.1"/>
    </source>
</evidence>
<dbReference type="EMBL" id="BLLG01000035">
    <property type="protein sequence ID" value="GFH39547.1"/>
    <property type="molecule type" value="Genomic_DNA"/>
</dbReference>
<dbReference type="Proteomes" id="UP000484988">
    <property type="component" value="Unassembled WGS sequence"/>
</dbReference>
<protein>
    <submittedName>
        <fullName evidence="1">Uncharacterized protein</fullName>
    </submittedName>
</protein>
<gene>
    <name evidence="1" type="ORF">SCWH03_58150</name>
</gene>